<keyword evidence="3" id="KW-0547">Nucleotide-binding</keyword>
<dbReference type="Pfam" id="PF00005">
    <property type="entry name" value="ABC_tran"/>
    <property type="match status" value="1"/>
</dbReference>
<dbReference type="PROSITE" id="PS50893">
    <property type="entry name" value="ABC_TRANSPORTER_2"/>
    <property type="match status" value="1"/>
</dbReference>
<dbReference type="InterPro" id="IPR027417">
    <property type="entry name" value="P-loop_NTPase"/>
</dbReference>
<feature type="domain" description="ABC transporter" evidence="6">
    <location>
        <begin position="27"/>
        <end position="257"/>
    </location>
</feature>
<proteinExistence type="inferred from homology"/>
<name>A0A1M5QWS5_9BRAD</name>
<dbReference type="PROSITE" id="PS00211">
    <property type="entry name" value="ABC_TRANSPORTER_1"/>
    <property type="match status" value="1"/>
</dbReference>
<evidence type="ECO:0000256" key="1">
    <source>
        <dbReference type="ARBA" id="ARBA00005417"/>
    </source>
</evidence>
<gene>
    <name evidence="7" type="ORF">SAMN05443248_3990</name>
</gene>
<sequence length="278" mass="30520">MAATERVSSLLPASRAATVSKTSRTMISARGVQKRYGGAGGLLALEDVTLDIAEGEFVSLLGPSGCGKSTFLRCLAGLERPTGGALLLDEAPVNGPPEKLGIAFQRDALLDWFSVLENTLLPADFGGYGRKAYEPRARELLAMVGLKDFADVYPSALSGGMRQRAAICRSLLLQPRLLLMDEPFGALDALTRDQLNVDLHRLWQRQRMTVGFVTHSISEAVFLSTRIVVFSARPGRIAEDIRVDLPDDRKLAVRDTPDFIRYTHHIRSLFEKMGLIHD</sequence>
<dbReference type="SUPFAM" id="SSF52540">
    <property type="entry name" value="P-loop containing nucleoside triphosphate hydrolases"/>
    <property type="match status" value="1"/>
</dbReference>
<accession>A0A1M5QWS5</accession>
<keyword evidence="2" id="KW-0813">Transport</keyword>
<dbReference type="PANTHER" id="PTHR42788:SF13">
    <property type="entry name" value="ALIPHATIC SULFONATES IMPORT ATP-BINDING PROTEIN SSUB"/>
    <property type="match status" value="1"/>
</dbReference>
<reference evidence="7 8" key="1">
    <citation type="submission" date="2016-11" db="EMBL/GenBank/DDBJ databases">
        <authorList>
            <person name="Jaros S."/>
            <person name="Januszkiewicz K."/>
            <person name="Wedrychowicz H."/>
        </authorList>
    </citation>
    <scope>NUCLEOTIDE SEQUENCE [LARGE SCALE GENOMIC DNA]</scope>
    <source>
        <strain evidence="7 8">GAS138</strain>
    </source>
</reference>
<dbReference type="InterPro" id="IPR003439">
    <property type="entry name" value="ABC_transporter-like_ATP-bd"/>
</dbReference>
<keyword evidence="4 7" id="KW-0067">ATP-binding</keyword>
<dbReference type="SMART" id="SM00382">
    <property type="entry name" value="AAA"/>
    <property type="match status" value="1"/>
</dbReference>
<evidence type="ECO:0000313" key="7">
    <source>
        <dbReference type="EMBL" id="SHH18604.1"/>
    </source>
</evidence>
<protein>
    <submittedName>
        <fullName evidence="7">NitT/TauT family transport system ATP-binding protein</fullName>
    </submittedName>
</protein>
<evidence type="ECO:0000256" key="3">
    <source>
        <dbReference type="ARBA" id="ARBA00022741"/>
    </source>
</evidence>
<dbReference type="InterPro" id="IPR017871">
    <property type="entry name" value="ABC_transporter-like_CS"/>
</dbReference>
<comment type="similarity">
    <text evidence="1">Belongs to the ABC transporter superfamily.</text>
</comment>
<dbReference type="CDD" id="cd03293">
    <property type="entry name" value="ABC_NrtD_SsuB_transporters"/>
    <property type="match status" value="1"/>
</dbReference>
<dbReference type="Gene3D" id="3.40.50.300">
    <property type="entry name" value="P-loop containing nucleotide triphosphate hydrolases"/>
    <property type="match status" value="1"/>
</dbReference>
<organism evidence="7 8">
    <name type="scientific">Bradyrhizobium erythrophlei</name>
    <dbReference type="NCBI Taxonomy" id="1437360"/>
    <lineage>
        <taxon>Bacteria</taxon>
        <taxon>Pseudomonadati</taxon>
        <taxon>Pseudomonadota</taxon>
        <taxon>Alphaproteobacteria</taxon>
        <taxon>Hyphomicrobiales</taxon>
        <taxon>Nitrobacteraceae</taxon>
        <taxon>Bradyrhizobium</taxon>
    </lineage>
</organism>
<dbReference type="GO" id="GO:0016887">
    <property type="term" value="F:ATP hydrolysis activity"/>
    <property type="evidence" value="ECO:0007669"/>
    <property type="project" value="InterPro"/>
</dbReference>
<dbReference type="InterPro" id="IPR050166">
    <property type="entry name" value="ABC_transporter_ATP-bind"/>
</dbReference>
<comment type="function">
    <text evidence="5">Involved in beta-(1--&gt;2)glucan export. Transmembrane domains (TMD) form a pore in the inner membrane and the ATP-binding domain (NBD) is responsible for energy generation.</text>
</comment>
<dbReference type="EMBL" id="LT670817">
    <property type="protein sequence ID" value="SHH18604.1"/>
    <property type="molecule type" value="Genomic_DNA"/>
</dbReference>
<evidence type="ECO:0000256" key="4">
    <source>
        <dbReference type="ARBA" id="ARBA00022840"/>
    </source>
</evidence>
<dbReference type="PANTHER" id="PTHR42788">
    <property type="entry name" value="TAURINE IMPORT ATP-BINDING PROTEIN-RELATED"/>
    <property type="match status" value="1"/>
</dbReference>
<dbReference type="Proteomes" id="UP000189796">
    <property type="component" value="Chromosome I"/>
</dbReference>
<evidence type="ECO:0000259" key="6">
    <source>
        <dbReference type="PROSITE" id="PS50893"/>
    </source>
</evidence>
<evidence type="ECO:0000256" key="2">
    <source>
        <dbReference type="ARBA" id="ARBA00022448"/>
    </source>
</evidence>
<evidence type="ECO:0000313" key="8">
    <source>
        <dbReference type="Proteomes" id="UP000189796"/>
    </source>
</evidence>
<evidence type="ECO:0000256" key="5">
    <source>
        <dbReference type="ARBA" id="ARBA00024722"/>
    </source>
</evidence>
<dbReference type="InterPro" id="IPR003593">
    <property type="entry name" value="AAA+_ATPase"/>
</dbReference>
<dbReference type="AlphaFoldDB" id="A0A1M5QWS5"/>
<dbReference type="GO" id="GO:0005524">
    <property type="term" value="F:ATP binding"/>
    <property type="evidence" value="ECO:0007669"/>
    <property type="project" value="UniProtKB-KW"/>
</dbReference>